<dbReference type="RefSeq" id="WP_124924081.1">
    <property type="nucleotide sequence ID" value="NZ_BMOH01000001.1"/>
</dbReference>
<organism evidence="2 3">
    <name type="scientific">Amphritea balenae</name>
    <dbReference type="NCBI Taxonomy" id="452629"/>
    <lineage>
        <taxon>Bacteria</taxon>
        <taxon>Pseudomonadati</taxon>
        <taxon>Pseudomonadota</taxon>
        <taxon>Gammaproteobacteria</taxon>
        <taxon>Oceanospirillales</taxon>
        <taxon>Oceanospirillaceae</taxon>
        <taxon>Amphritea</taxon>
    </lineage>
</organism>
<evidence type="ECO:0000259" key="1">
    <source>
        <dbReference type="Pfam" id="PF09791"/>
    </source>
</evidence>
<reference evidence="2 3" key="1">
    <citation type="submission" date="2018-11" db="EMBL/GenBank/DDBJ databases">
        <title>The draft genome sequence of Amphritea balenae JAMM 1525T.</title>
        <authorList>
            <person name="Fang Z."/>
            <person name="Zhang Y."/>
            <person name="Han X."/>
        </authorList>
    </citation>
    <scope>NUCLEOTIDE SEQUENCE [LARGE SCALE GENOMIC DNA]</scope>
    <source>
        <strain evidence="2 3">JAMM 1525</strain>
    </source>
</reference>
<evidence type="ECO:0000313" key="3">
    <source>
        <dbReference type="Proteomes" id="UP000267535"/>
    </source>
</evidence>
<dbReference type="EMBL" id="RQXV01000001">
    <property type="protein sequence ID" value="RRD01009.1"/>
    <property type="molecule type" value="Genomic_DNA"/>
</dbReference>
<keyword evidence="3" id="KW-1185">Reference proteome</keyword>
<dbReference type="InterPro" id="IPR019180">
    <property type="entry name" value="Oxidoreductase-like_N"/>
</dbReference>
<accession>A0A3P1SV31</accession>
<dbReference type="Pfam" id="PF09791">
    <property type="entry name" value="Oxidored-like"/>
    <property type="match status" value="1"/>
</dbReference>
<feature type="domain" description="Oxidoreductase-like" evidence="1">
    <location>
        <begin position="4"/>
        <end position="42"/>
    </location>
</feature>
<gene>
    <name evidence="2" type="ORF">EHS89_00105</name>
</gene>
<proteinExistence type="predicted"/>
<dbReference type="OrthoDB" id="6650029at2"/>
<sequence>MTLEKPTRPADFECCEGQCSPCVWDTYFEEMNAWNAAQKAAKAAEQAALDKPETNTESSTD</sequence>
<name>A0A3P1SV31_9GAMM</name>
<evidence type="ECO:0000313" key="2">
    <source>
        <dbReference type="EMBL" id="RRD01009.1"/>
    </source>
</evidence>
<protein>
    <recommendedName>
        <fullName evidence="1">Oxidoreductase-like domain-containing protein</fullName>
    </recommendedName>
</protein>
<comment type="caution">
    <text evidence="2">The sequence shown here is derived from an EMBL/GenBank/DDBJ whole genome shotgun (WGS) entry which is preliminary data.</text>
</comment>
<dbReference type="AlphaFoldDB" id="A0A3P1SV31"/>
<dbReference type="Proteomes" id="UP000267535">
    <property type="component" value="Unassembled WGS sequence"/>
</dbReference>